<keyword evidence="1" id="KW-0479">Metal-binding</keyword>
<evidence type="ECO:0000256" key="1">
    <source>
        <dbReference type="ARBA" id="ARBA00022723"/>
    </source>
</evidence>
<keyword evidence="2 4" id="KW-0863">Zinc-finger</keyword>
<dbReference type="Proteomes" id="UP000193560">
    <property type="component" value="Unassembled WGS sequence"/>
</dbReference>
<dbReference type="Pfam" id="PF03105">
    <property type="entry name" value="SPX"/>
    <property type="match status" value="1"/>
</dbReference>
<dbReference type="GO" id="GO:0008270">
    <property type="term" value="F:zinc ion binding"/>
    <property type="evidence" value="ECO:0007669"/>
    <property type="project" value="UniProtKB-KW"/>
</dbReference>
<dbReference type="EMBL" id="MCGE01000013">
    <property type="protein sequence ID" value="ORZ15166.1"/>
    <property type="molecule type" value="Genomic_DNA"/>
</dbReference>
<dbReference type="STRING" id="90262.A0A1X2IEQ2"/>
<evidence type="ECO:0000256" key="3">
    <source>
        <dbReference type="ARBA" id="ARBA00022833"/>
    </source>
</evidence>
<dbReference type="InterPro" id="IPR004331">
    <property type="entry name" value="SPX_dom"/>
</dbReference>
<dbReference type="AlphaFoldDB" id="A0A1X2IEQ2"/>
<feature type="domain" description="RING-type" evidence="6">
    <location>
        <begin position="459"/>
        <end position="498"/>
    </location>
</feature>
<comment type="caution">
    <text evidence="8">The sequence shown here is derived from an EMBL/GenBank/DDBJ whole genome shotgun (WGS) entry which is preliminary data.</text>
</comment>
<protein>
    <submittedName>
        <fullName evidence="8">SPX domain-domain-containing protein</fullName>
    </submittedName>
</protein>
<dbReference type="PROSITE" id="PS50089">
    <property type="entry name" value="ZF_RING_2"/>
    <property type="match status" value="1"/>
</dbReference>
<evidence type="ECO:0000259" key="6">
    <source>
        <dbReference type="PROSITE" id="PS50089"/>
    </source>
</evidence>
<evidence type="ECO:0000256" key="4">
    <source>
        <dbReference type="PROSITE-ProRule" id="PRU00175"/>
    </source>
</evidence>
<dbReference type="PROSITE" id="PS00518">
    <property type="entry name" value="ZF_RING_1"/>
    <property type="match status" value="1"/>
</dbReference>
<dbReference type="SUPFAM" id="SSF57850">
    <property type="entry name" value="RING/U-box"/>
    <property type="match status" value="1"/>
</dbReference>
<keyword evidence="3" id="KW-0862">Zinc</keyword>
<name>A0A1X2IEQ2_9FUNG</name>
<dbReference type="InterPro" id="IPR013083">
    <property type="entry name" value="Znf_RING/FYVE/PHD"/>
</dbReference>
<evidence type="ECO:0000256" key="2">
    <source>
        <dbReference type="ARBA" id="ARBA00022771"/>
    </source>
</evidence>
<dbReference type="OrthoDB" id="5588846at2759"/>
<dbReference type="PANTHER" id="PTHR23327:SF51">
    <property type="entry name" value="TRANSCRIPTIONAL REGULATOR OF YEAST FORM ADHERENCE 3"/>
    <property type="match status" value="1"/>
</dbReference>
<feature type="compositionally biased region" description="Polar residues" evidence="5">
    <location>
        <begin position="181"/>
        <end position="191"/>
    </location>
</feature>
<feature type="domain" description="SPX" evidence="7">
    <location>
        <begin position="1"/>
        <end position="423"/>
    </location>
</feature>
<proteinExistence type="predicted"/>
<dbReference type="CDD" id="cd23137">
    <property type="entry name" value="RING-HC_TRY3-like"/>
    <property type="match status" value="1"/>
</dbReference>
<evidence type="ECO:0000313" key="9">
    <source>
        <dbReference type="Proteomes" id="UP000193560"/>
    </source>
</evidence>
<dbReference type="InterPro" id="IPR001841">
    <property type="entry name" value="Znf_RING"/>
</dbReference>
<organism evidence="8 9">
    <name type="scientific">Absidia repens</name>
    <dbReference type="NCBI Taxonomy" id="90262"/>
    <lineage>
        <taxon>Eukaryota</taxon>
        <taxon>Fungi</taxon>
        <taxon>Fungi incertae sedis</taxon>
        <taxon>Mucoromycota</taxon>
        <taxon>Mucoromycotina</taxon>
        <taxon>Mucoromycetes</taxon>
        <taxon>Mucorales</taxon>
        <taxon>Cunninghamellaceae</taxon>
        <taxon>Absidia</taxon>
    </lineage>
</organism>
<feature type="region of interest" description="Disordered" evidence="5">
    <location>
        <begin position="160"/>
        <end position="236"/>
    </location>
</feature>
<evidence type="ECO:0000259" key="7">
    <source>
        <dbReference type="PROSITE" id="PS51382"/>
    </source>
</evidence>
<dbReference type="SMART" id="SM00184">
    <property type="entry name" value="RING"/>
    <property type="match status" value="1"/>
</dbReference>
<evidence type="ECO:0000256" key="5">
    <source>
        <dbReference type="SAM" id="MobiDB-lite"/>
    </source>
</evidence>
<feature type="compositionally biased region" description="Low complexity" evidence="5">
    <location>
        <begin position="192"/>
        <end position="216"/>
    </location>
</feature>
<accession>A0A1X2IEQ2</accession>
<dbReference type="Gene3D" id="3.30.40.10">
    <property type="entry name" value="Zinc/RING finger domain, C3HC4 (zinc finger)"/>
    <property type="match status" value="1"/>
</dbReference>
<gene>
    <name evidence="8" type="ORF">BCR42DRAFT_353282</name>
</gene>
<dbReference type="Pfam" id="PF15227">
    <property type="entry name" value="zf-C3HC4_4"/>
    <property type="match status" value="1"/>
</dbReference>
<dbReference type="InterPro" id="IPR017907">
    <property type="entry name" value="Znf_RING_CS"/>
</dbReference>
<dbReference type="PROSITE" id="PS51382">
    <property type="entry name" value="SPX"/>
    <property type="match status" value="1"/>
</dbReference>
<sequence>MKFAKQLETESESIPSEWRPYLIQYKKLKKLIAKVADEIEKHGVSVSMLHDCLENSTDQDAPTASSGGSPDVNAPQVQYYFTGEAPNIRPCIRFTYDSSNSKVTELLSDLIDGQNNRIINETSMTNTAKNLNTPPLEYQRSHDNTDFFTLARTDVGSVAQVDVDGNGTGDSSSHDTDNNKCSDVNNINSQAPNDSSTTIPSITTTEITEDSNSTTTLPKSSSDDTSTEHRRRNSTAKMIRDLTELTLHKDGTKKVRGQMRSLVVELEQDDEFFYMLMTELQSATRLQHKTSNRFEGDINELEKRMVQVASPNQKSDMYVWRKIFSIYMDAQIFEGRLEADRSMHSVQKAKEQMSWFASQIQQENLVSKLKNRTSKSALQQFMALNTELITMKHYQVLNQTAMIKILKKHDKRSGLNASTSFPDFVGSNEFFTPTLAKILCAAITEKLTTIIPQPDDYACPVCMSVAWRPIRLTCGHVFCVRCLIKAQKKKMNSCPMCRHPSAVQTASALNLDEPLQNFLLMYFPKEIKQKKRENEREQAIEDVEAFTGRSYTPEQIARMSRDNNQNCTIM</sequence>
<reference evidence="8 9" key="1">
    <citation type="submission" date="2016-07" db="EMBL/GenBank/DDBJ databases">
        <title>Pervasive Adenine N6-methylation of Active Genes in Fungi.</title>
        <authorList>
            <consortium name="DOE Joint Genome Institute"/>
            <person name="Mondo S.J."/>
            <person name="Dannebaum R.O."/>
            <person name="Kuo R.C."/>
            <person name="Labutti K."/>
            <person name="Haridas S."/>
            <person name="Kuo A."/>
            <person name="Salamov A."/>
            <person name="Ahrendt S.R."/>
            <person name="Lipzen A."/>
            <person name="Sullivan W."/>
            <person name="Andreopoulos W.B."/>
            <person name="Clum A."/>
            <person name="Lindquist E."/>
            <person name="Daum C."/>
            <person name="Ramamoorthy G.K."/>
            <person name="Gryganskyi A."/>
            <person name="Culley D."/>
            <person name="Magnuson J.K."/>
            <person name="James T.Y."/>
            <person name="O'Malley M.A."/>
            <person name="Stajich J.E."/>
            <person name="Spatafora J.W."/>
            <person name="Visel A."/>
            <person name="Grigoriev I.V."/>
        </authorList>
    </citation>
    <scope>NUCLEOTIDE SEQUENCE [LARGE SCALE GENOMIC DNA]</scope>
    <source>
        <strain evidence="8 9">NRRL 1336</strain>
    </source>
</reference>
<dbReference type="PANTHER" id="PTHR23327">
    <property type="entry name" value="RING FINGER PROTEIN 127"/>
    <property type="match status" value="1"/>
</dbReference>
<evidence type="ECO:0000313" key="8">
    <source>
        <dbReference type="EMBL" id="ORZ15166.1"/>
    </source>
</evidence>
<keyword evidence="9" id="KW-1185">Reference proteome</keyword>